<comment type="caution">
    <text evidence="2">The sequence shown here is derived from an EMBL/GenBank/DDBJ whole genome shotgun (WGS) entry which is preliminary data.</text>
</comment>
<accession>A0ABW4FLI6</accession>
<dbReference type="SUPFAM" id="SSF53474">
    <property type="entry name" value="alpha/beta-Hydrolases"/>
    <property type="match status" value="1"/>
</dbReference>
<dbReference type="InterPro" id="IPR050228">
    <property type="entry name" value="Carboxylesterase_BioH"/>
</dbReference>
<dbReference type="Gene3D" id="3.40.50.1820">
    <property type="entry name" value="alpha/beta hydrolase"/>
    <property type="match status" value="1"/>
</dbReference>
<protein>
    <submittedName>
        <fullName evidence="2">Alpha/beta hydrolase</fullName>
    </submittedName>
</protein>
<feature type="non-terminal residue" evidence="2">
    <location>
        <position position="202"/>
    </location>
</feature>
<evidence type="ECO:0000313" key="3">
    <source>
        <dbReference type="Proteomes" id="UP001597145"/>
    </source>
</evidence>
<name>A0ABW4FLI6_9PSEU</name>
<keyword evidence="2" id="KW-0378">Hydrolase</keyword>
<dbReference type="EMBL" id="JBHUCP010000012">
    <property type="protein sequence ID" value="MFD1531483.1"/>
    <property type="molecule type" value="Genomic_DNA"/>
</dbReference>
<dbReference type="Pfam" id="PF00561">
    <property type="entry name" value="Abhydrolase_1"/>
    <property type="match status" value="1"/>
</dbReference>
<dbReference type="InterPro" id="IPR029058">
    <property type="entry name" value="AB_hydrolase_fold"/>
</dbReference>
<evidence type="ECO:0000259" key="1">
    <source>
        <dbReference type="Pfam" id="PF00561"/>
    </source>
</evidence>
<dbReference type="InterPro" id="IPR000073">
    <property type="entry name" value="AB_hydrolase_1"/>
</dbReference>
<dbReference type="PANTHER" id="PTHR43194">
    <property type="entry name" value="HYDROLASE ALPHA/BETA FOLD FAMILY"/>
    <property type="match status" value="1"/>
</dbReference>
<keyword evidence="3" id="KW-1185">Reference proteome</keyword>
<dbReference type="GO" id="GO:0016787">
    <property type="term" value="F:hydrolase activity"/>
    <property type="evidence" value="ECO:0007669"/>
    <property type="project" value="UniProtKB-KW"/>
</dbReference>
<dbReference type="RefSeq" id="WP_379659838.1">
    <property type="nucleotide sequence ID" value="NZ_JBHUCP010000012.1"/>
</dbReference>
<evidence type="ECO:0000313" key="2">
    <source>
        <dbReference type="EMBL" id="MFD1531483.1"/>
    </source>
</evidence>
<feature type="domain" description="AB hydrolase-1" evidence="1">
    <location>
        <begin position="30"/>
        <end position="159"/>
    </location>
</feature>
<dbReference type="Proteomes" id="UP001597145">
    <property type="component" value="Unassembled WGS sequence"/>
</dbReference>
<organism evidence="2 3">
    <name type="scientific">Pseudonocardia aurantiaca</name>
    <dbReference type="NCBI Taxonomy" id="75290"/>
    <lineage>
        <taxon>Bacteria</taxon>
        <taxon>Bacillati</taxon>
        <taxon>Actinomycetota</taxon>
        <taxon>Actinomycetes</taxon>
        <taxon>Pseudonocardiales</taxon>
        <taxon>Pseudonocardiaceae</taxon>
        <taxon>Pseudonocardia</taxon>
    </lineage>
</organism>
<gene>
    <name evidence="2" type="ORF">ACFSCY_18765</name>
</gene>
<sequence length="202" mass="21573">MISPTEITLPGDGVLLAADRWDPSGPANGLVLLLHGGGQTRHSWRTTGRDVARHGWTAVAVDARGHGDSDRAPDGDYGMDALVADLHRTVESLSARPVLVGASMGGLTSLVAQGEDPGLARGLVLVDIAPRVETQGVAEITSFMRRGLAGFDSMEEAVAAVVAYNPHRSTTPNPDGLRKNLRERDGKLYWHWDPRLVEGRDG</sequence>
<dbReference type="PANTHER" id="PTHR43194:SF2">
    <property type="entry name" value="PEROXISOMAL MEMBRANE PROTEIN LPX1"/>
    <property type="match status" value="1"/>
</dbReference>
<proteinExistence type="predicted"/>
<reference evidence="3" key="1">
    <citation type="journal article" date="2019" name="Int. J. Syst. Evol. Microbiol.">
        <title>The Global Catalogue of Microorganisms (GCM) 10K type strain sequencing project: providing services to taxonomists for standard genome sequencing and annotation.</title>
        <authorList>
            <consortium name="The Broad Institute Genomics Platform"/>
            <consortium name="The Broad Institute Genome Sequencing Center for Infectious Disease"/>
            <person name="Wu L."/>
            <person name="Ma J."/>
        </authorList>
    </citation>
    <scope>NUCLEOTIDE SEQUENCE [LARGE SCALE GENOMIC DNA]</scope>
    <source>
        <strain evidence="3">JCM 12165</strain>
    </source>
</reference>